<proteinExistence type="predicted"/>
<evidence type="ECO:0000256" key="1">
    <source>
        <dbReference type="ARBA" id="ARBA00004173"/>
    </source>
</evidence>
<keyword evidence="6" id="KW-0472">Membrane</keyword>
<evidence type="ECO:0000313" key="8">
    <source>
        <dbReference type="Proteomes" id="UP001174691"/>
    </source>
</evidence>
<dbReference type="EMBL" id="JANBVN010000175">
    <property type="protein sequence ID" value="KAJ9134822.1"/>
    <property type="molecule type" value="Genomic_DNA"/>
</dbReference>
<evidence type="ECO:0000313" key="7">
    <source>
        <dbReference type="EMBL" id="KAJ9134822.1"/>
    </source>
</evidence>
<evidence type="ECO:0000256" key="3">
    <source>
        <dbReference type="ARBA" id="ARBA00004370"/>
    </source>
</evidence>
<dbReference type="AlphaFoldDB" id="A0AA38REA9"/>
<keyword evidence="5" id="KW-0496">Mitochondrion</keyword>
<dbReference type="GO" id="GO:0016020">
    <property type="term" value="C:membrane"/>
    <property type="evidence" value="ECO:0007669"/>
    <property type="project" value="UniProtKB-SubCell"/>
</dbReference>
<dbReference type="Proteomes" id="UP001174691">
    <property type="component" value="Unassembled WGS sequence"/>
</dbReference>
<comment type="subcellular location">
    <subcellularLocation>
        <location evidence="2">Endoplasmic reticulum</location>
    </subcellularLocation>
    <subcellularLocation>
        <location evidence="3">Membrane</location>
    </subcellularLocation>
    <subcellularLocation>
        <location evidence="1">Mitochondrion</location>
    </subcellularLocation>
</comment>
<dbReference type="InterPro" id="IPR029058">
    <property type="entry name" value="AB_hydrolase_fold"/>
</dbReference>
<reference evidence="7" key="1">
    <citation type="submission" date="2022-07" db="EMBL/GenBank/DDBJ databases">
        <title>Fungi with potential for degradation of polypropylene.</title>
        <authorList>
            <person name="Gostincar C."/>
        </authorList>
    </citation>
    <scope>NUCLEOTIDE SEQUENCE</scope>
    <source>
        <strain evidence="7">EXF-13287</strain>
    </source>
</reference>
<evidence type="ECO:0000256" key="5">
    <source>
        <dbReference type="ARBA" id="ARBA00023128"/>
    </source>
</evidence>
<sequence length="174" mass="19454">MFLSQQLSPHFCCLHKEPFRVPPLAPAYRIHVWNLLTSLASYRERDDTNERPIIFVCHSLGGLVCEDALVRSRERHEPHLQNILRSTRGISFLGTPHHGAGLARWAELLSRAIGVVKQTNPEIVAVLQSESEVLARIQDSFHTMVMAQAGDVSGLIDICCYEELPLPGVGQVRP</sequence>
<evidence type="ECO:0008006" key="9">
    <source>
        <dbReference type="Google" id="ProtNLM"/>
    </source>
</evidence>
<name>A0AA38REA9_9PEZI</name>
<dbReference type="GO" id="GO:0005783">
    <property type="term" value="C:endoplasmic reticulum"/>
    <property type="evidence" value="ECO:0007669"/>
    <property type="project" value="UniProtKB-SubCell"/>
</dbReference>
<keyword evidence="8" id="KW-1185">Reference proteome</keyword>
<gene>
    <name evidence="7" type="ORF">NKR19_g8520</name>
</gene>
<dbReference type="PANTHER" id="PTHR48182:SF2">
    <property type="entry name" value="PROTEIN SERAC1"/>
    <property type="match status" value="1"/>
</dbReference>
<evidence type="ECO:0000256" key="4">
    <source>
        <dbReference type="ARBA" id="ARBA00022824"/>
    </source>
</evidence>
<protein>
    <recommendedName>
        <fullName evidence="9">DUF676 domain-containing protein</fullName>
    </recommendedName>
</protein>
<evidence type="ECO:0000256" key="6">
    <source>
        <dbReference type="ARBA" id="ARBA00023136"/>
    </source>
</evidence>
<accession>A0AA38REA9</accession>
<dbReference type="PANTHER" id="PTHR48182">
    <property type="entry name" value="PROTEIN SERAC1"/>
    <property type="match status" value="1"/>
</dbReference>
<keyword evidence="4" id="KW-0256">Endoplasmic reticulum</keyword>
<organism evidence="7 8">
    <name type="scientific">Coniochaeta hoffmannii</name>
    <dbReference type="NCBI Taxonomy" id="91930"/>
    <lineage>
        <taxon>Eukaryota</taxon>
        <taxon>Fungi</taxon>
        <taxon>Dikarya</taxon>
        <taxon>Ascomycota</taxon>
        <taxon>Pezizomycotina</taxon>
        <taxon>Sordariomycetes</taxon>
        <taxon>Sordariomycetidae</taxon>
        <taxon>Coniochaetales</taxon>
        <taxon>Coniochaetaceae</taxon>
        <taxon>Coniochaeta</taxon>
    </lineage>
</organism>
<evidence type="ECO:0000256" key="2">
    <source>
        <dbReference type="ARBA" id="ARBA00004240"/>
    </source>
</evidence>
<dbReference type="InterPro" id="IPR052374">
    <property type="entry name" value="SERAC1"/>
</dbReference>
<dbReference type="Gene3D" id="3.40.50.1820">
    <property type="entry name" value="alpha/beta hydrolase"/>
    <property type="match status" value="1"/>
</dbReference>
<dbReference type="SUPFAM" id="SSF53474">
    <property type="entry name" value="alpha/beta-Hydrolases"/>
    <property type="match status" value="1"/>
</dbReference>
<dbReference type="GO" id="GO:0005739">
    <property type="term" value="C:mitochondrion"/>
    <property type="evidence" value="ECO:0007669"/>
    <property type="project" value="UniProtKB-SubCell"/>
</dbReference>
<comment type="caution">
    <text evidence="7">The sequence shown here is derived from an EMBL/GenBank/DDBJ whole genome shotgun (WGS) entry which is preliminary data.</text>
</comment>